<organism evidence="12 13">
    <name type="scientific">Phytomonospora endophytica</name>
    <dbReference type="NCBI Taxonomy" id="714109"/>
    <lineage>
        <taxon>Bacteria</taxon>
        <taxon>Bacillati</taxon>
        <taxon>Actinomycetota</taxon>
        <taxon>Actinomycetes</taxon>
        <taxon>Micromonosporales</taxon>
        <taxon>Micromonosporaceae</taxon>
        <taxon>Phytomonospora</taxon>
    </lineage>
</organism>
<dbReference type="GO" id="GO:0015385">
    <property type="term" value="F:sodium:proton antiporter activity"/>
    <property type="evidence" value="ECO:0007669"/>
    <property type="project" value="InterPro"/>
</dbReference>
<evidence type="ECO:0000256" key="4">
    <source>
        <dbReference type="ARBA" id="ARBA00022692"/>
    </source>
</evidence>
<feature type="transmembrane region" description="Helical" evidence="10">
    <location>
        <begin position="295"/>
        <end position="317"/>
    </location>
</feature>
<dbReference type="GO" id="GO:0015386">
    <property type="term" value="F:potassium:proton antiporter activity"/>
    <property type="evidence" value="ECO:0007669"/>
    <property type="project" value="TreeGrafter"/>
</dbReference>
<dbReference type="InterPro" id="IPR004705">
    <property type="entry name" value="Cation/H_exchanger_CPA1_bac"/>
</dbReference>
<feature type="transmembrane region" description="Helical" evidence="10">
    <location>
        <begin position="159"/>
        <end position="180"/>
    </location>
</feature>
<evidence type="ECO:0000256" key="5">
    <source>
        <dbReference type="ARBA" id="ARBA00022989"/>
    </source>
</evidence>
<keyword evidence="4 10" id="KW-0812">Transmembrane</keyword>
<comment type="subcellular location">
    <subcellularLocation>
        <location evidence="1 10">Cell membrane</location>
        <topology evidence="1 10">Multi-pass membrane protein</topology>
    </subcellularLocation>
</comment>
<feature type="transmembrane region" description="Helical" evidence="10">
    <location>
        <begin position="57"/>
        <end position="76"/>
    </location>
</feature>
<evidence type="ECO:0000256" key="1">
    <source>
        <dbReference type="ARBA" id="ARBA00004651"/>
    </source>
</evidence>
<keyword evidence="2 10" id="KW-0813">Transport</keyword>
<reference evidence="12 13" key="1">
    <citation type="submission" date="2020-08" db="EMBL/GenBank/DDBJ databases">
        <title>Genomic Encyclopedia of Type Strains, Phase IV (KMG-IV): sequencing the most valuable type-strain genomes for metagenomic binning, comparative biology and taxonomic classification.</title>
        <authorList>
            <person name="Goeker M."/>
        </authorList>
    </citation>
    <scope>NUCLEOTIDE SEQUENCE [LARGE SCALE GENOMIC DNA]</scope>
    <source>
        <strain evidence="12 13">YIM 65646</strain>
    </source>
</reference>
<evidence type="ECO:0000313" key="13">
    <source>
        <dbReference type="Proteomes" id="UP000548476"/>
    </source>
</evidence>
<sequence length="525" mass="56618">MTQYLTVLGIVIVVVAVYAASRRMGILAPIPLMITGVILGLTPWINTPGLDPELILFGFLPPLLFVAAQEFSVPAFRLHMRPILLLAVGLVIFTSLAVGFALHAVMPEIPLSAALALGAVVGPPDAVSAIAVARKLGLPRKLVTILEGESLLNDATALVLLRVAVAAAVGEAVGIGGVALTAAQSAGGGLLVGLIAGVVISFLHRRTLYPLLDNAISLITPFAAYYAAELIHGSGVVAVVVTGLYVGHRLPTMMSAASRLQMAAFWKMVVFMLEGAVFVLVGLHINLIVHDLTEPIHVLIGLSALVVGIVIVARFLWIIPASYMTRLFPNRDRDRESLTYPIVLSWAGMRGAITLAAALTLPLYLSDGVTPFPHRTLLIWLAFVTIMATLLLQGTTLPTLVRKLKVKQDDPKMDALAEAAVQHEATRAALVRLEQEITEQPAPQEVVQRLRQGATIRANHAWERLGPEEIETPSDSYRRLRHAMLDTERGVFVSARDEGRIPDEVLTRVQRDMDLEESLLGREHG</sequence>
<dbReference type="RefSeq" id="WP_184789408.1">
    <property type="nucleotide sequence ID" value="NZ_BONT01000030.1"/>
</dbReference>
<protein>
    <submittedName>
        <fullName evidence="12">CPA1 family monovalent cation:H+ antiporter</fullName>
    </submittedName>
</protein>
<dbReference type="InterPro" id="IPR018422">
    <property type="entry name" value="Cation/H_exchanger_CPA1"/>
</dbReference>
<evidence type="ECO:0000256" key="3">
    <source>
        <dbReference type="ARBA" id="ARBA00022475"/>
    </source>
</evidence>
<evidence type="ECO:0000256" key="9">
    <source>
        <dbReference type="ARBA" id="ARBA00023201"/>
    </source>
</evidence>
<comment type="function">
    <text evidence="10">Na(+)/H(+) antiporter that extrudes sodium in exchange for external protons.</text>
</comment>
<dbReference type="PANTHER" id="PTHR10110">
    <property type="entry name" value="SODIUM/HYDROGEN EXCHANGER"/>
    <property type="match status" value="1"/>
</dbReference>
<evidence type="ECO:0000256" key="10">
    <source>
        <dbReference type="RuleBase" id="RU366002"/>
    </source>
</evidence>
<feature type="transmembrane region" description="Helical" evidence="10">
    <location>
        <begin position="83"/>
        <end position="105"/>
    </location>
</feature>
<feature type="transmembrane region" description="Helical" evidence="10">
    <location>
        <begin position="224"/>
        <end position="247"/>
    </location>
</feature>
<dbReference type="Proteomes" id="UP000548476">
    <property type="component" value="Unassembled WGS sequence"/>
</dbReference>
<proteinExistence type="inferred from homology"/>
<keyword evidence="5 10" id="KW-1133">Transmembrane helix</keyword>
<accession>A0A841FL36</accession>
<feature type="transmembrane region" description="Helical" evidence="10">
    <location>
        <begin position="377"/>
        <end position="401"/>
    </location>
</feature>
<feature type="transmembrane region" description="Helical" evidence="10">
    <location>
        <begin position="187"/>
        <end position="204"/>
    </location>
</feature>
<gene>
    <name evidence="12" type="ORF">HNR73_004445</name>
</gene>
<dbReference type="PANTHER" id="PTHR10110:SF86">
    <property type="entry name" value="SODIUM_HYDROGEN EXCHANGER 7"/>
    <property type="match status" value="1"/>
</dbReference>
<dbReference type="GO" id="GO:0051453">
    <property type="term" value="P:regulation of intracellular pH"/>
    <property type="evidence" value="ECO:0007669"/>
    <property type="project" value="TreeGrafter"/>
</dbReference>
<keyword evidence="6 10" id="KW-0915">Sodium</keyword>
<comment type="caution">
    <text evidence="12">The sequence shown here is derived from an EMBL/GenBank/DDBJ whole genome shotgun (WGS) entry which is preliminary data.</text>
</comment>
<feature type="domain" description="Cation/H+ exchanger transmembrane" evidence="11">
    <location>
        <begin position="11"/>
        <end position="403"/>
    </location>
</feature>
<keyword evidence="13" id="KW-1185">Reference proteome</keyword>
<evidence type="ECO:0000259" key="11">
    <source>
        <dbReference type="Pfam" id="PF00999"/>
    </source>
</evidence>
<keyword evidence="9 10" id="KW-0739">Sodium transport</keyword>
<comment type="similarity">
    <text evidence="10">Belongs to the monovalent cation:proton antiporter 1 (CPA1) transporter (TC 2.A.36) family.</text>
</comment>
<evidence type="ECO:0000256" key="8">
    <source>
        <dbReference type="ARBA" id="ARBA00023136"/>
    </source>
</evidence>
<feature type="transmembrane region" description="Helical" evidence="10">
    <location>
        <begin position="338"/>
        <end position="365"/>
    </location>
</feature>
<evidence type="ECO:0000256" key="2">
    <source>
        <dbReference type="ARBA" id="ARBA00022448"/>
    </source>
</evidence>
<keyword evidence="8 10" id="KW-0472">Membrane</keyword>
<dbReference type="Pfam" id="PF00999">
    <property type="entry name" value="Na_H_Exchanger"/>
    <property type="match status" value="1"/>
</dbReference>
<name>A0A841FL36_9ACTN</name>
<evidence type="ECO:0000256" key="6">
    <source>
        <dbReference type="ARBA" id="ARBA00023053"/>
    </source>
</evidence>
<keyword evidence="3 10" id="KW-1003">Cell membrane</keyword>
<evidence type="ECO:0000256" key="7">
    <source>
        <dbReference type="ARBA" id="ARBA00023065"/>
    </source>
</evidence>
<dbReference type="Gene3D" id="6.10.140.1330">
    <property type="match status" value="1"/>
</dbReference>
<feature type="transmembrane region" description="Helical" evidence="10">
    <location>
        <begin position="6"/>
        <end position="21"/>
    </location>
</feature>
<feature type="transmembrane region" description="Helical" evidence="10">
    <location>
        <begin position="268"/>
        <end position="289"/>
    </location>
</feature>
<dbReference type="NCBIfam" id="TIGR00831">
    <property type="entry name" value="a_cpa1"/>
    <property type="match status" value="1"/>
</dbReference>
<dbReference type="AlphaFoldDB" id="A0A841FL36"/>
<keyword evidence="7 10" id="KW-0406">Ion transport</keyword>
<dbReference type="EMBL" id="JACHGT010000009">
    <property type="protein sequence ID" value="MBB6036574.1"/>
    <property type="molecule type" value="Genomic_DNA"/>
</dbReference>
<dbReference type="GO" id="GO:0098719">
    <property type="term" value="P:sodium ion import across plasma membrane"/>
    <property type="evidence" value="ECO:0007669"/>
    <property type="project" value="TreeGrafter"/>
</dbReference>
<evidence type="ECO:0000313" key="12">
    <source>
        <dbReference type="EMBL" id="MBB6036574.1"/>
    </source>
</evidence>
<dbReference type="GO" id="GO:0005886">
    <property type="term" value="C:plasma membrane"/>
    <property type="evidence" value="ECO:0007669"/>
    <property type="project" value="UniProtKB-SubCell"/>
</dbReference>
<dbReference type="InterPro" id="IPR006153">
    <property type="entry name" value="Cation/H_exchanger_TM"/>
</dbReference>
<feature type="transmembrane region" description="Helical" evidence="10">
    <location>
        <begin position="26"/>
        <end position="45"/>
    </location>
</feature>
<keyword evidence="10" id="KW-0050">Antiport</keyword>